<dbReference type="EMBL" id="PISJ01000007">
    <property type="protein sequence ID" value="PKF35196.1"/>
    <property type="molecule type" value="Genomic_DNA"/>
</dbReference>
<dbReference type="Gene3D" id="1.25.40.10">
    <property type="entry name" value="Tetratricopeptide repeat domain"/>
    <property type="match status" value="1"/>
</dbReference>
<dbReference type="PANTHER" id="PTHR11102">
    <property type="entry name" value="SEL-1-LIKE PROTEIN"/>
    <property type="match status" value="1"/>
</dbReference>
<comment type="caution">
    <text evidence="1">The sequence shown here is derived from an EMBL/GenBank/DDBJ whole genome shotgun (WGS) entry which is preliminary data.</text>
</comment>
<proteinExistence type="predicted"/>
<evidence type="ECO:0000313" key="1">
    <source>
        <dbReference type="EMBL" id="PKF35196.1"/>
    </source>
</evidence>
<organism evidence="1 2">
    <name type="scientific">Acinetobacter proteolyticus</name>
    <dbReference type="NCBI Taxonomy" id="1776741"/>
    <lineage>
        <taxon>Bacteria</taxon>
        <taxon>Pseudomonadati</taxon>
        <taxon>Pseudomonadota</taxon>
        <taxon>Gammaproteobacteria</taxon>
        <taxon>Moraxellales</taxon>
        <taxon>Moraxellaceae</taxon>
        <taxon>Acinetobacter</taxon>
    </lineage>
</organism>
<dbReference type="InterPro" id="IPR006597">
    <property type="entry name" value="Sel1-like"/>
</dbReference>
<name>A0A2N0WHV8_9GAMM</name>
<dbReference type="InterPro" id="IPR050767">
    <property type="entry name" value="Sel1_AlgK"/>
</dbReference>
<accession>A0A2N0WHV8</accession>
<dbReference type="RefSeq" id="WP_101235868.1">
    <property type="nucleotide sequence ID" value="NZ_PISJ01000007.1"/>
</dbReference>
<protein>
    <submittedName>
        <fullName evidence="1">Sel1 repeat family protein</fullName>
    </submittedName>
</protein>
<sequence>MNLLSVQEMAPEVMELDVSEQIKTGLNYCLGRNGAVQNLLLGRNWLWIAATYNQSLVAEYNWASTWMAQPIYNENDMIYIEELEALAEQGNAAALYLLGVYYSGSNEDEHLDIDLALKYYEKAVQQQFPPAINNLADKYENGTGVAKNLKIAFEFYSAAANHEIAASQFSLGLFYLKGLYVEKDDEVAREWLKKAEKNGWFPASEILLNMLH</sequence>
<dbReference type="SMART" id="SM00671">
    <property type="entry name" value="SEL1"/>
    <property type="match status" value="3"/>
</dbReference>
<reference evidence="1 2" key="1">
    <citation type="submission" date="2017-12" db="EMBL/GenBank/DDBJ databases">
        <title>Draft Genome sequences of multiple microbial strains isolated from spacecraft associated surfaces.</title>
        <authorList>
            <person name="Seuylemezian A."/>
            <person name="Vaishampayan P."/>
            <person name="Venkateswaran K."/>
        </authorList>
    </citation>
    <scope>NUCLEOTIDE SEQUENCE [LARGE SCALE GENOMIC DNA]</scope>
    <source>
        <strain evidence="1 2">2P01AA</strain>
    </source>
</reference>
<dbReference type="Pfam" id="PF08238">
    <property type="entry name" value="Sel1"/>
    <property type="match status" value="3"/>
</dbReference>
<gene>
    <name evidence="1" type="ORF">CW311_05295</name>
</gene>
<dbReference type="PANTHER" id="PTHR11102:SF160">
    <property type="entry name" value="ERAD-ASSOCIATED E3 UBIQUITIN-PROTEIN LIGASE COMPONENT HRD3"/>
    <property type="match status" value="1"/>
</dbReference>
<dbReference type="Proteomes" id="UP000233553">
    <property type="component" value="Unassembled WGS sequence"/>
</dbReference>
<dbReference type="SUPFAM" id="SSF81901">
    <property type="entry name" value="HCP-like"/>
    <property type="match status" value="1"/>
</dbReference>
<evidence type="ECO:0000313" key="2">
    <source>
        <dbReference type="Proteomes" id="UP000233553"/>
    </source>
</evidence>
<dbReference type="AlphaFoldDB" id="A0A2N0WHV8"/>
<dbReference type="InterPro" id="IPR011990">
    <property type="entry name" value="TPR-like_helical_dom_sf"/>
</dbReference>